<proteinExistence type="predicted"/>
<gene>
    <name evidence="1" type="ORF">QUF89_07465</name>
</gene>
<name>A0AAW7IK32_9BACI</name>
<dbReference type="Proteomes" id="UP001234602">
    <property type="component" value="Unassembled WGS sequence"/>
</dbReference>
<dbReference type="RefSeq" id="WP_289319653.1">
    <property type="nucleotide sequence ID" value="NZ_JAUCEY010000008.1"/>
</dbReference>
<dbReference type="EMBL" id="JAUCEY010000008">
    <property type="protein sequence ID" value="MDM5452036.1"/>
    <property type="molecule type" value="Genomic_DNA"/>
</dbReference>
<sequence>MIIISLDSVPLANNLELEKSLPLIRQALNLNFYINFTGRVMYSVMPPPPFSVFFLPVSSPTSLPNPGYA</sequence>
<evidence type="ECO:0000313" key="2">
    <source>
        <dbReference type="Proteomes" id="UP001234602"/>
    </source>
</evidence>
<protein>
    <submittedName>
        <fullName evidence="1">Uncharacterized protein</fullName>
    </submittedName>
</protein>
<accession>A0AAW7IK32</accession>
<comment type="caution">
    <text evidence="1">The sequence shown here is derived from an EMBL/GenBank/DDBJ whole genome shotgun (WGS) entry which is preliminary data.</text>
</comment>
<evidence type="ECO:0000313" key="1">
    <source>
        <dbReference type="EMBL" id="MDM5452036.1"/>
    </source>
</evidence>
<organism evidence="1 2">
    <name type="scientific">Peribacillus simplex</name>
    <dbReference type="NCBI Taxonomy" id="1478"/>
    <lineage>
        <taxon>Bacteria</taxon>
        <taxon>Bacillati</taxon>
        <taxon>Bacillota</taxon>
        <taxon>Bacilli</taxon>
        <taxon>Bacillales</taxon>
        <taxon>Bacillaceae</taxon>
        <taxon>Peribacillus</taxon>
    </lineage>
</organism>
<dbReference type="AlphaFoldDB" id="A0AAW7IK32"/>
<reference evidence="1" key="1">
    <citation type="submission" date="2023-06" db="EMBL/GenBank/DDBJ databases">
        <title>Comparative genomics of Bacillaceae isolates and their secondary metabolite potential.</title>
        <authorList>
            <person name="Song L."/>
            <person name="Nielsen L.J."/>
            <person name="Mohite O."/>
            <person name="Xu X."/>
            <person name="Weber T."/>
            <person name="Kovacs A.T."/>
        </authorList>
    </citation>
    <scope>NUCLEOTIDE SEQUENCE</scope>
    <source>
        <strain evidence="1">D8_B_37</strain>
    </source>
</reference>